<dbReference type="InterPro" id="IPR043141">
    <property type="entry name" value="Ribosomal_uL10-like_sf"/>
</dbReference>
<evidence type="ECO:0000256" key="2">
    <source>
        <dbReference type="ARBA" id="ARBA00022980"/>
    </source>
</evidence>
<dbReference type="InterPro" id="IPR001790">
    <property type="entry name" value="Ribosomal_uL10"/>
</dbReference>
<dbReference type="HAMAP" id="MF_00362">
    <property type="entry name" value="Ribosomal_uL10"/>
    <property type="match status" value="1"/>
</dbReference>
<dbReference type="Pfam" id="PF00466">
    <property type="entry name" value="Ribosomal_L10"/>
    <property type="match status" value="1"/>
</dbReference>
<evidence type="ECO:0000256" key="1">
    <source>
        <dbReference type="ARBA" id="ARBA00008889"/>
    </source>
</evidence>
<dbReference type="GO" id="GO:0006412">
    <property type="term" value="P:translation"/>
    <property type="evidence" value="ECO:0007669"/>
    <property type="project" value="InterPro"/>
</dbReference>
<keyword evidence="2 4" id="KW-0689">Ribosomal protein</keyword>
<reference evidence="4" key="1">
    <citation type="submission" date="2019-08" db="EMBL/GenBank/DDBJ databases">
        <authorList>
            <person name="Kucharzyk K."/>
            <person name="Murdoch R.W."/>
            <person name="Higgins S."/>
            <person name="Loffler F."/>
        </authorList>
    </citation>
    <scope>NUCLEOTIDE SEQUENCE</scope>
</reference>
<dbReference type="AlphaFoldDB" id="A0A645DSF9"/>
<name>A0A645DSF9_9ZZZZ</name>
<keyword evidence="3" id="KW-0687">Ribonucleoprotein</keyword>
<dbReference type="Gene3D" id="3.30.70.1730">
    <property type="match status" value="1"/>
</dbReference>
<dbReference type="EMBL" id="VSSQ01039229">
    <property type="protein sequence ID" value="MPM92267.1"/>
    <property type="molecule type" value="Genomic_DNA"/>
</dbReference>
<dbReference type="InterPro" id="IPR002363">
    <property type="entry name" value="Ribosomal_uL10_CS_bac"/>
</dbReference>
<organism evidence="4">
    <name type="scientific">bioreactor metagenome</name>
    <dbReference type="NCBI Taxonomy" id="1076179"/>
    <lineage>
        <taxon>unclassified sequences</taxon>
        <taxon>metagenomes</taxon>
        <taxon>ecological metagenomes</taxon>
    </lineage>
</organism>
<gene>
    <name evidence="4" type="primary">rplJ_48</name>
    <name evidence="4" type="ORF">SDC9_139402</name>
</gene>
<evidence type="ECO:0000256" key="3">
    <source>
        <dbReference type="ARBA" id="ARBA00023274"/>
    </source>
</evidence>
<protein>
    <submittedName>
        <fullName evidence="4">50S ribosomal protein L10</fullName>
    </submittedName>
</protein>
<dbReference type="InterPro" id="IPR047865">
    <property type="entry name" value="Ribosomal_uL10_bac_type"/>
</dbReference>
<dbReference type="GO" id="GO:0003735">
    <property type="term" value="F:structural constituent of ribosome"/>
    <property type="evidence" value="ECO:0007669"/>
    <property type="project" value="InterPro"/>
</dbReference>
<dbReference type="PANTHER" id="PTHR11560">
    <property type="entry name" value="39S RIBOSOMAL PROTEIN L10, MITOCHONDRIAL"/>
    <property type="match status" value="1"/>
</dbReference>
<accession>A0A645DSF9</accession>
<dbReference type="NCBIfam" id="NF000955">
    <property type="entry name" value="PRK00099.1-1"/>
    <property type="match status" value="1"/>
</dbReference>
<sequence length="160" mass="17305">MNQEKLKAKQEVVDTLAKAISEHNATIVVEYRGLTVADIHGLRKTLRENNATLGVYKNSLVARAANQIGKGELAEILEGPNAIIFSKDVISGPKILTKFAKLNEHLVLKGGLVEGQVVNGDKIKELAYLPGREGLISMFLSCLQAPVRNFACAVKAVAEK</sequence>
<comment type="similarity">
    <text evidence="1">Belongs to the universal ribosomal protein uL10 family.</text>
</comment>
<evidence type="ECO:0000313" key="4">
    <source>
        <dbReference type="EMBL" id="MPM92267.1"/>
    </source>
</evidence>
<dbReference type="SUPFAM" id="SSF160369">
    <property type="entry name" value="Ribosomal protein L10-like"/>
    <property type="match status" value="1"/>
</dbReference>
<dbReference type="InterPro" id="IPR022973">
    <property type="entry name" value="Ribosomal_uL10_bac"/>
</dbReference>
<dbReference type="PROSITE" id="PS01109">
    <property type="entry name" value="RIBOSOMAL_L10"/>
    <property type="match status" value="1"/>
</dbReference>
<comment type="caution">
    <text evidence="4">The sequence shown here is derived from an EMBL/GenBank/DDBJ whole genome shotgun (WGS) entry which is preliminary data.</text>
</comment>
<proteinExistence type="inferred from homology"/>
<dbReference type="CDD" id="cd05797">
    <property type="entry name" value="Ribosomal_L10"/>
    <property type="match status" value="1"/>
</dbReference>
<dbReference type="GO" id="GO:0015934">
    <property type="term" value="C:large ribosomal subunit"/>
    <property type="evidence" value="ECO:0007669"/>
    <property type="project" value="InterPro"/>
</dbReference>